<feature type="compositionally biased region" description="Low complexity" evidence="1">
    <location>
        <begin position="125"/>
        <end position="135"/>
    </location>
</feature>
<feature type="region of interest" description="Disordered" evidence="1">
    <location>
        <begin position="761"/>
        <end position="782"/>
    </location>
</feature>
<feature type="region of interest" description="Disordered" evidence="1">
    <location>
        <begin position="537"/>
        <end position="560"/>
    </location>
</feature>
<dbReference type="Proteomes" id="UP001633002">
    <property type="component" value="Unassembled WGS sequence"/>
</dbReference>
<accession>A0ABD3GUN6</accession>
<feature type="region of interest" description="Disordered" evidence="1">
    <location>
        <begin position="471"/>
        <end position="523"/>
    </location>
</feature>
<dbReference type="AlphaFoldDB" id="A0ABD3GUN6"/>
<keyword evidence="3" id="KW-1185">Reference proteome</keyword>
<organism evidence="2 3">
    <name type="scientific">Riccia sorocarpa</name>
    <dbReference type="NCBI Taxonomy" id="122646"/>
    <lineage>
        <taxon>Eukaryota</taxon>
        <taxon>Viridiplantae</taxon>
        <taxon>Streptophyta</taxon>
        <taxon>Embryophyta</taxon>
        <taxon>Marchantiophyta</taxon>
        <taxon>Marchantiopsida</taxon>
        <taxon>Marchantiidae</taxon>
        <taxon>Marchantiales</taxon>
        <taxon>Ricciaceae</taxon>
        <taxon>Riccia</taxon>
    </lineage>
</organism>
<proteinExistence type="predicted"/>
<feature type="compositionally biased region" description="Low complexity" evidence="1">
    <location>
        <begin position="537"/>
        <end position="551"/>
    </location>
</feature>
<feature type="compositionally biased region" description="Polar residues" evidence="1">
    <location>
        <begin position="446"/>
        <end position="455"/>
    </location>
</feature>
<feature type="compositionally biased region" description="Low complexity" evidence="1">
    <location>
        <begin position="761"/>
        <end position="778"/>
    </location>
</feature>
<feature type="region of interest" description="Disordered" evidence="1">
    <location>
        <begin position="390"/>
        <end position="458"/>
    </location>
</feature>
<feature type="compositionally biased region" description="Polar residues" evidence="1">
    <location>
        <begin position="394"/>
        <end position="414"/>
    </location>
</feature>
<protein>
    <submittedName>
        <fullName evidence="2">Uncharacterized protein</fullName>
    </submittedName>
</protein>
<comment type="caution">
    <text evidence="2">The sequence shown here is derived from an EMBL/GenBank/DDBJ whole genome shotgun (WGS) entry which is preliminary data.</text>
</comment>
<evidence type="ECO:0000313" key="2">
    <source>
        <dbReference type="EMBL" id="KAL3681820.1"/>
    </source>
</evidence>
<feature type="region of interest" description="Disordered" evidence="1">
    <location>
        <begin position="108"/>
        <end position="244"/>
    </location>
</feature>
<sequence>MNQHSDSEVDWDYNNGLLKLTSISSTSSCSSTQQLCVSEESRDFSGGRIRVRRTVYQVEEEIAVMEVKTPEKHHKSAVQKVSKFGGRLLKSLFDSSPAEVLFHEQQIAKAKEKNPKREPKEAGFKSSSQKSSSSSGNDNEGAHEEQYNSSSYPAARKNHQRQDTYDTFITPGIRAYPKPRDSKEYSKYNLEKDSPGRSSRTTSTETSSYSGNNFESDVDFSTDSTGDRTTRREKERNQKALINRLHAEAMKMKLEKAEEEMQKLRMELEAYKSDSHSSVDGGDRRALSRINSLENSKGSQNGNRRDRPESIPAKPTYEPEQTEDDSDREIPPANWVEGQPDPVLDPPLVDDAWRSAQMYTFLQDAAAVNTVNAAVGILKQGKTEKKVAFDMQKSRVQSRIQSRAGSPTRGNQEKLSQQHLAAQLSQQLHQDSRQFRPAPHPHSRNSDSQNATGIHQQPPVHPFERARLVETLSSSSSSTSQERMMKRTQSVESNTSSKSGQSQSPRISMGGQSYTSSRSRSNTTIAERISRHQNLIQSHVQESSSSFSSQSEIHRSQQQLAAESNFQSEVAVAGYRQSESNFHLNFQAEVAVGGYRQSESNFQSNFQSTSQHVESDAHQQFNLVTQAVHVDEQHRRHSSYHGQTELPPQPEMFSYPQQLEFQTPRQPAASVPQPELFGRHPQQQKQLDFDVHRNQQLPQQMEFREQQHPSVVQQPKLAAPATPPLVSKQADHQRTKSMNFSLLPQLNLEVKAYREPEEASVTSPLSLSPTSSGLITPTRMAPPTVFQNDEERAAWQHQQTLERMQNARRNREALLLKQRGATAAR</sequence>
<gene>
    <name evidence="2" type="ORF">R1sor_024776</name>
</gene>
<feature type="compositionally biased region" description="Low complexity" evidence="1">
    <location>
        <begin position="198"/>
        <end position="210"/>
    </location>
</feature>
<feature type="compositionally biased region" description="Basic and acidic residues" evidence="1">
    <location>
        <begin position="178"/>
        <end position="195"/>
    </location>
</feature>
<feature type="compositionally biased region" description="Basic and acidic residues" evidence="1">
    <location>
        <begin position="109"/>
        <end position="123"/>
    </location>
</feature>
<feature type="region of interest" description="Disordered" evidence="1">
    <location>
        <begin position="291"/>
        <end position="347"/>
    </location>
</feature>
<dbReference type="EMBL" id="JBJQOH010000007">
    <property type="protein sequence ID" value="KAL3681820.1"/>
    <property type="molecule type" value="Genomic_DNA"/>
</dbReference>
<evidence type="ECO:0000313" key="3">
    <source>
        <dbReference type="Proteomes" id="UP001633002"/>
    </source>
</evidence>
<feature type="compositionally biased region" description="Basic and acidic residues" evidence="1">
    <location>
        <begin position="225"/>
        <end position="238"/>
    </location>
</feature>
<evidence type="ECO:0000256" key="1">
    <source>
        <dbReference type="SAM" id="MobiDB-lite"/>
    </source>
</evidence>
<feature type="compositionally biased region" description="Low complexity" evidence="1">
    <location>
        <begin position="493"/>
        <end position="523"/>
    </location>
</feature>
<reference evidence="2 3" key="1">
    <citation type="submission" date="2024-09" db="EMBL/GenBank/DDBJ databases">
        <title>Chromosome-scale assembly of Riccia sorocarpa.</title>
        <authorList>
            <person name="Paukszto L."/>
        </authorList>
    </citation>
    <scope>NUCLEOTIDE SEQUENCE [LARGE SCALE GENOMIC DNA]</scope>
    <source>
        <strain evidence="2">LP-2024</strain>
        <tissue evidence="2">Aerial parts of the thallus</tissue>
    </source>
</reference>
<name>A0ABD3GUN6_9MARC</name>
<feature type="compositionally biased region" description="Polar residues" evidence="1">
    <location>
        <begin position="291"/>
        <end position="302"/>
    </location>
</feature>
<feature type="compositionally biased region" description="Low complexity" evidence="1">
    <location>
        <begin position="415"/>
        <end position="429"/>
    </location>
</feature>